<dbReference type="KEGG" id="psai:C3B54_11975"/>
<comment type="subcellular location">
    <subcellularLocation>
        <location evidence="1">Membrane</location>
    </subcellularLocation>
</comment>
<dbReference type="EMBL" id="CP026923">
    <property type="protein sequence ID" value="AVG23943.1"/>
    <property type="molecule type" value="Genomic_DNA"/>
</dbReference>
<dbReference type="Gene3D" id="3.90.1310.10">
    <property type="entry name" value="Penicillin-binding protein 2a (Domain 2)"/>
    <property type="match status" value="1"/>
</dbReference>
<evidence type="ECO:0000313" key="6">
    <source>
        <dbReference type="EMBL" id="AVG23943.1"/>
    </source>
</evidence>
<dbReference type="Proteomes" id="UP000243077">
    <property type="component" value="Chromosome"/>
</dbReference>
<feature type="domain" description="Penicillin-binding protein transpeptidase" evidence="4">
    <location>
        <begin position="253"/>
        <end position="558"/>
    </location>
</feature>
<dbReference type="Gene3D" id="3.30.450.330">
    <property type="match status" value="1"/>
</dbReference>
<evidence type="ECO:0000313" key="7">
    <source>
        <dbReference type="Proteomes" id="UP000243077"/>
    </source>
</evidence>
<evidence type="ECO:0000256" key="1">
    <source>
        <dbReference type="ARBA" id="ARBA00004370"/>
    </source>
</evidence>
<keyword evidence="7" id="KW-1185">Reference proteome</keyword>
<dbReference type="GO" id="GO:0008658">
    <property type="term" value="F:penicillin binding"/>
    <property type="evidence" value="ECO:0007669"/>
    <property type="project" value="InterPro"/>
</dbReference>
<feature type="domain" description="Penicillin-binding protein dimerisation" evidence="5">
    <location>
        <begin position="57"/>
        <end position="177"/>
    </location>
</feature>
<comment type="similarity">
    <text evidence="2">Belongs to the transpeptidase family.</text>
</comment>
<dbReference type="GO" id="GO:0005886">
    <property type="term" value="C:plasma membrane"/>
    <property type="evidence" value="ECO:0007669"/>
    <property type="project" value="TreeGrafter"/>
</dbReference>
<dbReference type="Gene3D" id="3.40.710.10">
    <property type="entry name" value="DD-peptidase/beta-lactamase superfamily"/>
    <property type="match status" value="1"/>
</dbReference>
<keyword evidence="6" id="KW-0132">Cell division</keyword>
<evidence type="ECO:0000256" key="3">
    <source>
        <dbReference type="ARBA" id="ARBA00023136"/>
    </source>
</evidence>
<keyword evidence="3" id="KW-0472">Membrane</keyword>
<organism evidence="6 7">
    <name type="scientific">Pontimonas salivibrio</name>
    <dbReference type="NCBI Taxonomy" id="1159327"/>
    <lineage>
        <taxon>Bacteria</taxon>
        <taxon>Bacillati</taxon>
        <taxon>Actinomycetota</taxon>
        <taxon>Actinomycetes</taxon>
        <taxon>Micrococcales</taxon>
        <taxon>Microbacteriaceae</taxon>
        <taxon>Pontimonas</taxon>
    </lineage>
</organism>
<evidence type="ECO:0000256" key="2">
    <source>
        <dbReference type="ARBA" id="ARBA00007171"/>
    </source>
</evidence>
<gene>
    <name evidence="6" type="ORF">C3B54_11975</name>
</gene>
<dbReference type="SUPFAM" id="SSF56601">
    <property type="entry name" value="beta-lactamase/transpeptidase-like"/>
    <property type="match status" value="1"/>
</dbReference>
<dbReference type="GO" id="GO:0071555">
    <property type="term" value="P:cell wall organization"/>
    <property type="evidence" value="ECO:0007669"/>
    <property type="project" value="TreeGrafter"/>
</dbReference>
<dbReference type="OrthoDB" id="9789078at2"/>
<dbReference type="Pfam" id="PF03717">
    <property type="entry name" value="PBP_dimer"/>
    <property type="match status" value="1"/>
</dbReference>
<dbReference type="InterPro" id="IPR005311">
    <property type="entry name" value="PBP_dimer"/>
</dbReference>
<dbReference type="PANTHER" id="PTHR30627:SF1">
    <property type="entry name" value="PEPTIDOGLYCAN D,D-TRANSPEPTIDASE FTSI"/>
    <property type="match status" value="1"/>
</dbReference>
<dbReference type="InterPro" id="IPR012338">
    <property type="entry name" value="Beta-lactam/transpept-like"/>
</dbReference>
<reference evidence="6 7" key="1">
    <citation type="submission" date="2018-02" db="EMBL/GenBank/DDBJ databases">
        <title>Complete genome of the streamlined marine actinobacterium Pontimonas salivibrio CL-TW6 adapted to coastal planktonic lifestype.</title>
        <authorList>
            <person name="Cho B.C."/>
            <person name="Hardies S.C."/>
            <person name="Jang G.I."/>
            <person name="Hwang C.Y."/>
        </authorList>
    </citation>
    <scope>NUCLEOTIDE SEQUENCE [LARGE SCALE GENOMIC DNA]</scope>
    <source>
        <strain evidence="6 7">CL-TW6</strain>
    </source>
</reference>
<evidence type="ECO:0000259" key="4">
    <source>
        <dbReference type="Pfam" id="PF00905"/>
    </source>
</evidence>
<keyword evidence="6" id="KW-0131">Cell cycle</keyword>
<protein>
    <submittedName>
        <fullName evidence="6">Cell division protein FtsI</fullName>
    </submittedName>
</protein>
<proteinExistence type="inferred from homology"/>
<evidence type="ECO:0000259" key="5">
    <source>
        <dbReference type="Pfam" id="PF03717"/>
    </source>
</evidence>
<dbReference type="InterPro" id="IPR036138">
    <property type="entry name" value="PBP_dimer_sf"/>
</dbReference>
<name>A0A2L2BQJ6_9MICO</name>
<dbReference type="GO" id="GO:0051301">
    <property type="term" value="P:cell division"/>
    <property type="evidence" value="ECO:0007669"/>
    <property type="project" value="UniProtKB-KW"/>
</dbReference>
<accession>A0A2L2BQJ6</accession>
<dbReference type="Pfam" id="PF00905">
    <property type="entry name" value="Transpeptidase"/>
    <property type="match status" value="1"/>
</dbReference>
<dbReference type="RefSeq" id="WP_104913485.1">
    <property type="nucleotide sequence ID" value="NZ_CP026923.1"/>
</dbReference>
<dbReference type="InterPro" id="IPR001460">
    <property type="entry name" value="PCN-bd_Tpept"/>
</dbReference>
<dbReference type="SUPFAM" id="SSF56519">
    <property type="entry name" value="Penicillin binding protein dimerisation domain"/>
    <property type="match status" value="1"/>
</dbReference>
<dbReference type="AlphaFoldDB" id="A0A2L2BQJ6"/>
<sequence length="581" mass="62866">MRPAGATTARRMGAVSLIVVVTVGAFFVRLVDIQVVRAAELTSESTQFRTQSATLWAERGQIVDRAGQALAHNADRYDVTVSPMHVADFRRDGQTVTVMAALGEIESITGTPVAQMWASVSADPDSNFAYLSKEATTTQYRALVDLDIPWMYFERNPERFYPFGSVAGNLTGMMGTDGPLEGVELKWDQCLRAEHGSLRYQRGADSVKLPGTMEVTQEAFDGGNAVLTVDSDLQWFVLQQLARYGQNLGAQSGSAMVVEVKTGDVVAAADWPTYDPNNFEDAPQSHLRAAGFSSTFEPGSTMKTMTMAALLDQGLTFSEEAHNVPATWELPGGRYIRNSSGAAAGNLTTAGILSHSSNTGIVDLAQRMDLETLNRYYQLFGFGEMTSVEFLGEQPGYLPDPDTVDSITRHTQTFGQGLSTTTAQMAGAYQAIANKGERIPLRLVSGCEQPDGEFVPAPRRESVRVVSESTARETLRILETVPESGTLQTRVNVPGYRVAAKTGTAEIAENGEYGDERMISIAGMVPADDPKYVVVVAFVKPQTNRFSYAAAPAFDAIITQVVKHFRVPPSTPAGGLPPLTW</sequence>
<dbReference type="InterPro" id="IPR050515">
    <property type="entry name" value="Beta-lactam/transpept"/>
</dbReference>
<dbReference type="PANTHER" id="PTHR30627">
    <property type="entry name" value="PEPTIDOGLYCAN D,D-TRANSPEPTIDASE"/>
    <property type="match status" value="1"/>
</dbReference>